<dbReference type="Pfam" id="PF10861">
    <property type="entry name" value="DUF2784"/>
    <property type="match status" value="1"/>
</dbReference>
<gene>
    <name evidence="2" type="ORF">SAMN05660359_02387</name>
</gene>
<evidence type="ECO:0000313" key="2">
    <source>
        <dbReference type="EMBL" id="SFO26901.1"/>
    </source>
</evidence>
<name>A0A1I5FUM5_9ACTN</name>
<feature type="transmembrane region" description="Helical" evidence="1">
    <location>
        <begin position="12"/>
        <end position="32"/>
    </location>
</feature>
<evidence type="ECO:0000313" key="3">
    <source>
        <dbReference type="Proteomes" id="UP000183642"/>
    </source>
</evidence>
<evidence type="ECO:0008006" key="4">
    <source>
        <dbReference type="Google" id="ProtNLM"/>
    </source>
</evidence>
<keyword evidence="1" id="KW-0472">Membrane</keyword>
<reference evidence="3" key="1">
    <citation type="submission" date="2016-10" db="EMBL/GenBank/DDBJ databases">
        <authorList>
            <person name="Varghese N."/>
            <person name="Submissions S."/>
        </authorList>
    </citation>
    <scope>NUCLEOTIDE SEQUENCE [LARGE SCALE GENOMIC DNA]</scope>
    <source>
        <strain evidence="3">DSM 43161</strain>
    </source>
</reference>
<dbReference type="AlphaFoldDB" id="A0A1I5FUM5"/>
<dbReference type="Proteomes" id="UP000183642">
    <property type="component" value="Unassembled WGS sequence"/>
</dbReference>
<evidence type="ECO:0000256" key="1">
    <source>
        <dbReference type="SAM" id="Phobius"/>
    </source>
</evidence>
<protein>
    <recommendedName>
        <fullName evidence="4">DUF2784 domain-containing protein</fullName>
    </recommendedName>
</protein>
<dbReference type="EMBL" id="FOWE01000005">
    <property type="protein sequence ID" value="SFO26901.1"/>
    <property type="molecule type" value="Genomic_DNA"/>
</dbReference>
<keyword evidence="1" id="KW-0812">Transmembrane</keyword>
<organism evidence="2 3">
    <name type="scientific">Geodermatophilus obscurus</name>
    <dbReference type="NCBI Taxonomy" id="1861"/>
    <lineage>
        <taxon>Bacteria</taxon>
        <taxon>Bacillati</taxon>
        <taxon>Actinomycetota</taxon>
        <taxon>Actinomycetes</taxon>
        <taxon>Geodermatophilales</taxon>
        <taxon>Geodermatophilaceae</taxon>
        <taxon>Geodermatophilus</taxon>
    </lineage>
</organism>
<dbReference type="InterPro" id="IPR021218">
    <property type="entry name" value="DUF2784"/>
</dbReference>
<keyword evidence="3" id="KW-1185">Reference proteome</keyword>
<feature type="transmembrane region" description="Helical" evidence="1">
    <location>
        <begin position="77"/>
        <end position="96"/>
    </location>
</feature>
<keyword evidence="1" id="KW-1133">Transmembrane helix</keyword>
<sequence length="105" mass="10856">MLTGSLLALRRPVLVRLHAPVALVVLGINLAGAPCPLTTVELALRERAGAPPYDGGFLGHVVFGPVGLDVGSAAVQVGMYTVALGLNAVGYGLLFLRTSRPVARR</sequence>
<proteinExistence type="predicted"/>
<accession>A0A1I5FUM5</accession>